<feature type="transmembrane region" description="Helical" evidence="1">
    <location>
        <begin position="153"/>
        <end position="171"/>
    </location>
</feature>
<feature type="transmembrane region" description="Helical" evidence="1">
    <location>
        <begin position="269"/>
        <end position="287"/>
    </location>
</feature>
<name>A0ABV5QY12_9ACTN</name>
<gene>
    <name evidence="2" type="ORF">ACFFTP_30030</name>
</gene>
<dbReference type="Proteomes" id="UP001589716">
    <property type="component" value="Unassembled WGS sequence"/>
</dbReference>
<comment type="caution">
    <text evidence="2">The sequence shown here is derived from an EMBL/GenBank/DDBJ whole genome shotgun (WGS) entry which is preliminary data.</text>
</comment>
<evidence type="ECO:0000256" key="1">
    <source>
        <dbReference type="SAM" id="Phobius"/>
    </source>
</evidence>
<feature type="transmembrane region" description="Helical" evidence="1">
    <location>
        <begin position="124"/>
        <end position="147"/>
    </location>
</feature>
<dbReference type="EMBL" id="JBHMCT010000021">
    <property type="protein sequence ID" value="MFB9558410.1"/>
    <property type="molecule type" value="Genomic_DNA"/>
</dbReference>
<evidence type="ECO:0008006" key="4">
    <source>
        <dbReference type="Google" id="ProtNLM"/>
    </source>
</evidence>
<dbReference type="RefSeq" id="WP_345487750.1">
    <property type="nucleotide sequence ID" value="NZ_BAAAWU010000001.1"/>
</dbReference>
<feature type="transmembrane region" description="Helical" evidence="1">
    <location>
        <begin position="294"/>
        <end position="311"/>
    </location>
</feature>
<evidence type="ECO:0000313" key="3">
    <source>
        <dbReference type="Proteomes" id="UP001589716"/>
    </source>
</evidence>
<feature type="transmembrane region" description="Helical" evidence="1">
    <location>
        <begin position="91"/>
        <end position="112"/>
    </location>
</feature>
<accession>A0ABV5QY12</accession>
<feature type="transmembrane region" description="Helical" evidence="1">
    <location>
        <begin position="226"/>
        <end position="249"/>
    </location>
</feature>
<keyword evidence="3" id="KW-1185">Reference proteome</keyword>
<reference evidence="2 3" key="1">
    <citation type="submission" date="2024-09" db="EMBL/GenBank/DDBJ databases">
        <authorList>
            <person name="Sun Q."/>
            <person name="Mori K."/>
        </authorList>
    </citation>
    <scope>NUCLEOTIDE SEQUENCE [LARGE SCALE GENOMIC DNA]</scope>
    <source>
        <strain evidence="2 3">JCM 4414</strain>
    </source>
</reference>
<sequence>MSRFRPLHPGRLLAALRGAALLLVAGAVFMIVRLPWIGDMGVHAATIERLRHDLVHPGNPMVDSPTDSPYYSPWTVCLALFARATGLDTFDVLRCAAVAGLLLLAVGVREFVRTLSRHPAAPPLAVLCLLLLWGVKPFIWSGFLGLTSLSANASYPSTFATGLGFLFLALLTHALRRPATGTAAYAGLGALWAVLTLSHQFTGVVFTFGALGVLVAARVRPSRALVLRLAAALAVGLVILAVWPYYSFFALLGAGGLEDIHRPLYRHRLARFTLVPLGVFALALRLRRDRRDPLAVWFLLGLVAVVAGAAFDKWSLGRTEPAVVMPAQLAAALCVLQGGTRRFRAAFGAVLAAALAVGAWAQRDSLTFVVRPEALPAAVAADAWKVWEPPAWTNRYTAYGDVVLTGDRRSAVTLPGYGRYTVGTGYPDFFLPDEDRRDADTERYFAPGTPREERLAVLRRYGVEWVLQRPSRGGLPAGDPALREVGRGPDGRVLYRVVDAGGPAAGG</sequence>
<organism evidence="2 3">
    <name type="scientific">Streptomyces roseoviridis</name>
    <dbReference type="NCBI Taxonomy" id="67361"/>
    <lineage>
        <taxon>Bacteria</taxon>
        <taxon>Bacillati</taxon>
        <taxon>Actinomycetota</taxon>
        <taxon>Actinomycetes</taxon>
        <taxon>Kitasatosporales</taxon>
        <taxon>Streptomycetaceae</taxon>
        <taxon>Streptomyces</taxon>
    </lineage>
</organism>
<keyword evidence="1" id="KW-1133">Transmembrane helix</keyword>
<protein>
    <recommendedName>
        <fullName evidence="4">Glycosyltransferase RgtA/B/C/D-like domain-containing protein</fullName>
    </recommendedName>
</protein>
<feature type="transmembrane region" description="Helical" evidence="1">
    <location>
        <begin position="12"/>
        <end position="32"/>
    </location>
</feature>
<proteinExistence type="predicted"/>
<keyword evidence="1" id="KW-0472">Membrane</keyword>
<keyword evidence="1" id="KW-0812">Transmembrane</keyword>
<feature type="transmembrane region" description="Helical" evidence="1">
    <location>
        <begin position="343"/>
        <end position="361"/>
    </location>
</feature>
<feature type="transmembrane region" description="Helical" evidence="1">
    <location>
        <begin position="201"/>
        <end position="219"/>
    </location>
</feature>
<evidence type="ECO:0000313" key="2">
    <source>
        <dbReference type="EMBL" id="MFB9558410.1"/>
    </source>
</evidence>